<evidence type="ECO:0000313" key="3">
    <source>
        <dbReference type="Proteomes" id="UP000479190"/>
    </source>
</evidence>
<keyword evidence="3" id="KW-1185">Reference proteome</keyword>
<protein>
    <recommendedName>
        <fullName evidence="4">Transcription cofactor vestigial-like protein 4</fullName>
    </recommendedName>
</protein>
<dbReference type="InterPro" id="IPR028184">
    <property type="entry name" value="VGLL4"/>
</dbReference>
<sequence length="596" mass="66682">GLLRTCTALISARRCAASVPMISSKFITRYEEKVRSMRPVLYTAHNVYRGIRVTMEFRVYTLYVCTRGDVPPGFTRYLVKNLHKYCARALARRLSIHDIGKTHTDHHRTQTQRVPPLLLAEQRQLRSINNIYRQCVLIRERYIIYTRYLFCTINIRAQSYRTQTPCVRTPITITMTIIVIVVVVGSPPMYTSPRRCSSSSSSSSELTHRPARQWHKVSRYVEGQTCSEYQARFCPLHIHQTLATTTILSRAIISMCLCGREMEIGRRAQIWQPWLNFVNHGKALIEERPKTTNLHRRPSSTWRKERRRDPIQSEALDMSAARVVHCSRPSVIVPTTAPAAPQQSPIKQSADSAATEALAGETTEDTAVTPTASVTASAATRGQHHTGLRQSGVASDPAIDEHFKRSLGLKDYAAVFNASNTGGDKDTGLSVDDHFAKALGETWTKLQATSRSKDSTIFQSNHKGQSCASQRGERKFVHDRDDSSGVSDGALEKKTRTMHMHARTHTHGAAVVALVVDDDGDEDCVSFFATIQHTNTNLQLAARAVAAQRAAVNILYSTPTRQTQHTNQYTYELGALRYTPSALRCSQLRKAAAPIH</sequence>
<feature type="region of interest" description="Disordered" evidence="1">
    <location>
        <begin position="335"/>
        <end position="397"/>
    </location>
</feature>
<feature type="compositionally biased region" description="Basic and acidic residues" evidence="1">
    <location>
        <begin position="471"/>
        <end position="483"/>
    </location>
</feature>
<dbReference type="PANTHER" id="PTHR17604">
    <property type="entry name" value="TRANSCRIPTION COFACTOR VESTIGIAL-LIKE PROTEIN 4"/>
    <property type="match status" value="1"/>
</dbReference>
<feature type="compositionally biased region" description="Low complexity" evidence="1">
    <location>
        <begin position="353"/>
        <end position="380"/>
    </location>
</feature>
<dbReference type="AlphaFoldDB" id="A0A6H5IZ65"/>
<dbReference type="EMBL" id="CADCXV010001016">
    <property type="protein sequence ID" value="CAB0040305.1"/>
    <property type="molecule type" value="Genomic_DNA"/>
</dbReference>
<feature type="non-terminal residue" evidence="2">
    <location>
        <position position="1"/>
    </location>
</feature>
<dbReference type="GO" id="GO:0001223">
    <property type="term" value="F:transcription coactivator binding"/>
    <property type="evidence" value="ECO:0007669"/>
    <property type="project" value="TreeGrafter"/>
</dbReference>
<dbReference type="Proteomes" id="UP000479190">
    <property type="component" value="Unassembled WGS sequence"/>
</dbReference>
<feature type="region of interest" description="Disordered" evidence="1">
    <location>
        <begin position="450"/>
        <end position="489"/>
    </location>
</feature>
<feature type="compositionally biased region" description="Low complexity" evidence="1">
    <location>
        <begin position="335"/>
        <end position="346"/>
    </location>
</feature>
<dbReference type="PANTHER" id="PTHR17604:SF7">
    <property type="entry name" value="TONDU-DOMAIN-CONTAINING GROWTH INHIBITOR, ISOFORM A"/>
    <property type="match status" value="1"/>
</dbReference>
<name>A0A6H5IZ65_9HYME</name>
<dbReference type="SMART" id="SM00711">
    <property type="entry name" value="TDU"/>
    <property type="match status" value="2"/>
</dbReference>
<dbReference type="GO" id="GO:0045892">
    <property type="term" value="P:negative regulation of DNA-templated transcription"/>
    <property type="evidence" value="ECO:0007669"/>
    <property type="project" value="TreeGrafter"/>
</dbReference>
<organism evidence="2 3">
    <name type="scientific">Trichogramma brassicae</name>
    <dbReference type="NCBI Taxonomy" id="86971"/>
    <lineage>
        <taxon>Eukaryota</taxon>
        <taxon>Metazoa</taxon>
        <taxon>Ecdysozoa</taxon>
        <taxon>Arthropoda</taxon>
        <taxon>Hexapoda</taxon>
        <taxon>Insecta</taxon>
        <taxon>Pterygota</taxon>
        <taxon>Neoptera</taxon>
        <taxon>Endopterygota</taxon>
        <taxon>Hymenoptera</taxon>
        <taxon>Apocrita</taxon>
        <taxon>Proctotrupomorpha</taxon>
        <taxon>Chalcidoidea</taxon>
        <taxon>Trichogrammatidae</taxon>
        <taxon>Trichogramma</taxon>
    </lineage>
</organism>
<evidence type="ECO:0000256" key="1">
    <source>
        <dbReference type="SAM" id="MobiDB-lite"/>
    </source>
</evidence>
<reference evidence="2 3" key="1">
    <citation type="submission" date="2020-02" db="EMBL/GenBank/DDBJ databases">
        <authorList>
            <person name="Ferguson B K."/>
        </authorList>
    </citation>
    <scope>NUCLEOTIDE SEQUENCE [LARGE SCALE GENOMIC DNA]</scope>
</reference>
<dbReference type="OrthoDB" id="10040691at2759"/>
<evidence type="ECO:0000313" key="2">
    <source>
        <dbReference type="EMBL" id="CAB0040305.1"/>
    </source>
</evidence>
<feature type="compositionally biased region" description="Polar residues" evidence="1">
    <location>
        <begin position="450"/>
        <end position="469"/>
    </location>
</feature>
<dbReference type="InterPro" id="IPR006627">
    <property type="entry name" value="TDU_repeat"/>
</dbReference>
<evidence type="ECO:0008006" key="4">
    <source>
        <dbReference type="Google" id="ProtNLM"/>
    </source>
</evidence>
<accession>A0A6H5IZ65</accession>
<gene>
    <name evidence="2" type="ORF">TBRA_LOCUS12029</name>
</gene>
<proteinExistence type="predicted"/>